<keyword evidence="2" id="KW-1185">Reference proteome</keyword>
<protein>
    <submittedName>
        <fullName evidence="1">8943_t:CDS:1</fullName>
    </submittedName>
</protein>
<evidence type="ECO:0000313" key="2">
    <source>
        <dbReference type="Proteomes" id="UP000789920"/>
    </source>
</evidence>
<organism evidence="1 2">
    <name type="scientific">Racocetra persica</name>
    <dbReference type="NCBI Taxonomy" id="160502"/>
    <lineage>
        <taxon>Eukaryota</taxon>
        <taxon>Fungi</taxon>
        <taxon>Fungi incertae sedis</taxon>
        <taxon>Mucoromycota</taxon>
        <taxon>Glomeromycotina</taxon>
        <taxon>Glomeromycetes</taxon>
        <taxon>Diversisporales</taxon>
        <taxon>Gigasporaceae</taxon>
        <taxon>Racocetra</taxon>
    </lineage>
</organism>
<name>A0ACA9RQF5_9GLOM</name>
<accession>A0ACA9RQF5</accession>
<comment type="caution">
    <text evidence="1">The sequence shown here is derived from an EMBL/GenBank/DDBJ whole genome shotgun (WGS) entry which is preliminary data.</text>
</comment>
<sequence>MTLQFRKFTPEMLANIKKYIIIAQMDSFHRKNNPGDSDAAQMLQSLLQFKEDDPR</sequence>
<dbReference type="Proteomes" id="UP000789920">
    <property type="component" value="Unassembled WGS sequence"/>
</dbReference>
<evidence type="ECO:0000313" key="1">
    <source>
        <dbReference type="EMBL" id="CAG8803895.1"/>
    </source>
</evidence>
<gene>
    <name evidence="1" type="ORF">RPERSI_LOCUS21611</name>
</gene>
<reference evidence="1" key="1">
    <citation type="submission" date="2021-06" db="EMBL/GenBank/DDBJ databases">
        <authorList>
            <person name="Kallberg Y."/>
            <person name="Tangrot J."/>
            <person name="Rosling A."/>
        </authorList>
    </citation>
    <scope>NUCLEOTIDE SEQUENCE</scope>
    <source>
        <strain evidence="1">MA461A</strain>
    </source>
</reference>
<proteinExistence type="predicted"/>
<dbReference type="EMBL" id="CAJVQC010063722">
    <property type="protein sequence ID" value="CAG8803895.1"/>
    <property type="molecule type" value="Genomic_DNA"/>
</dbReference>